<organism evidence="7 8">
    <name type="scientific">Ophiocordyceps unilateralis</name>
    <name type="common">Zombie-ant fungus</name>
    <name type="synonym">Torrubia unilateralis</name>
    <dbReference type="NCBI Taxonomy" id="268505"/>
    <lineage>
        <taxon>Eukaryota</taxon>
        <taxon>Fungi</taxon>
        <taxon>Dikarya</taxon>
        <taxon>Ascomycota</taxon>
        <taxon>Pezizomycotina</taxon>
        <taxon>Sordariomycetes</taxon>
        <taxon>Hypocreomycetidae</taxon>
        <taxon>Hypocreales</taxon>
        <taxon>Ophiocordycipitaceae</taxon>
        <taxon>Ophiocordyceps</taxon>
    </lineage>
</organism>
<evidence type="ECO:0000256" key="1">
    <source>
        <dbReference type="ARBA" id="ARBA00003548"/>
    </source>
</evidence>
<evidence type="ECO:0000256" key="5">
    <source>
        <dbReference type="ARBA" id="ARBA00022946"/>
    </source>
</evidence>
<feature type="region of interest" description="Disordered" evidence="6">
    <location>
        <begin position="64"/>
        <end position="165"/>
    </location>
</feature>
<dbReference type="GO" id="GO:0005634">
    <property type="term" value="C:nucleus"/>
    <property type="evidence" value="ECO:0007669"/>
    <property type="project" value="TreeGrafter"/>
</dbReference>
<dbReference type="InterPro" id="IPR010487">
    <property type="entry name" value="NGRN/Rrg9"/>
</dbReference>
<reference evidence="7 8" key="2">
    <citation type="journal article" date="2017" name="Sci. Rep.">
        <title>Ant-infecting Ophiocordyceps genomes reveal a high diversity of potential behavioral manipulation genes and a possible major role for enterotoxins.</title>
        <authorList>
            <person name="de Bekker C."/>
            <person name="Ohm R.A."/>
            <person name="Evans H.C."/>
            <person name="Brachmann A."/>
            <person name="Hughes D.P."/>
        </authorList>
    </citation>
    <scope>NUCLEOTIDE SEQUENCE [LARGE SCALE GENOMIC DNA]</scope>
    <source>
        <strain evidence="7 8">SC16a</strain>
    </source>
</reference>
<proteinExistence type="inferred from homology"/>
<gene>
    <name evidence="7" type="ORF">XA68_14164</name>
</gene>
<accession>A0A2A9PM60</accession>
<dbReference type="STRING" id="268505.A0A2A9PM60"/>
<comment type="function">
    <text evidence="1">Required for respiratory activity and maintenance and expression of the mitochondrial genome.</text>
</comment>
<name>A0A2A9PM60_OPHUN</name>
<evidence type="ECO:0000256" key="3">
    <source>
        <dbReference type="ARBA" id="ARBA00010895"/>
    </source>
</evidence>
<keyword evidence="8" id="KW-1185">Reference proteome</keyword>
<evidence type="ECO:0000256" key="6">
    <source>
        <dbReference type="SAM" id="MobiDB-lite"/>
    </source>
</evidence>
<feature type="compositionally biased region" description="Low complexity" evidence="6">
    <location>
        <begin position="79"/>
        <end position="101"/>
    </location>
</feature>
<feature type="compositionally biased region" description="Basic and acidic residues" evidence="6">
    <location>
        <begin position="128"/>
        <end position="145"/>
    </location>
</feature>
<comment type="similarity">
    <text evidence="3">Belongs to the RRG9 family.</text>
</comment>
<dbReference type="Pfam" id="PF06413">
    <property type="entry name" value="Neugrin"/>
    <property type="match status" value="1"/>
</dbReference>
<dbReference type="AlphaFoldDB" id="A0A2A9PM60"/>
<sequence>MSCICRGLPWSIFVQGLARVHGLESSYLRGAVRAVPRSATQGWLVEASWRQRAFHLTPVPRLAEASGLPEGKKSTPTGTWSKTSNPSISSSRTSPATSSKTWTERPQTSYQNRDNSKRAEGNWGSRVSTDRRTESARPWKAKSDYDNNNQRKGNGDVFKKRDEEDPIFPKREKEPWMIQKEALKAKFPEGWKPRKRLSPDALIGIRALHAQFPDIYTTEALAGKFKVSAEAIRRILKSNFRPDATQEAERRERWERRGLQVWERKAALGIKPPRKWREAGIMRDPSHRERVMRASQREKQLEEEEIRTYQEQYLQRRARELKSSGTGSSSGSD</sequence>
<dbReference type="GO" id="GO:0005739">
    <property type="term" value="C:mitochondrion"/>
    <property type="evidence" value="ECO:0007669"/>
    <property type="project" value="UniProtKB-SubCell"/>
</dbReference>
<reference evidence="7 8" key="1">
    <citation type="journal article" date="2015" name="BMC Genomics">
        <title>Gene expression during zombie ant biting behavior reflects the complexity underlying fungal parasitic behavioral manipulation.</title>
        <authorList>
            <person name="de Bekker C."/>
            <person name="Ohm R.A."/>
            <person name="Loreto R.G."/>
            <person name="Sebastian A."/>
            <person name="Albert I."/>
            <person name="Merrow M."/>
            <person name="Brachmann A."/>
            <person name="Hughes D.P."/>
        </authorList>
    </citation>
    <scope>NUCLEOTIDE SEQUENCE [LARGE SCALE GENOMIC DNA]</scope>
    <source>
        <strain evidence="7 8">SC16a</strain>
    </source>
</reference>
<feature type="region of interest" description="Disordered" evidence="6">
    <location>
        <begin position="280"/>
        <end position="305"/>
    </location>
</feature>
<dbReference type="OrthoDB" id="5578174at2759"/>
<comment type="caution">
    <text evidence="7">The sequence shown here is derived from an EMBL/GenBank/DDBJ whole genome shotgun (WGS) entry which is preliminary data.</text>
</comment>
<dbReference type="Proteomes" id="UP000037136">
    <property type="component" value="Unassembled WGS sequence"/>
</dbReference>
<protein>
    <recommendedName>
        <fullName evidence="4">Required for respiratory growth protein 9, mitochondrial</fullName>
    </recommendedName>
</protein>
<feature type="compositionally biased region" description="Polar residues" evidence="6">
    <location>
        <begin position="104"/>
        <end position="113"/>
    </location>
</feature>
<keyword evidence="5" id="KW-0809">Transit peptide</keyword>
<evidence type="ECO:0000313" key="7">
    <source>
        <dbReference type="EMBL" id="PFH62304.1"/>
    </source>
</evidence>
<dbReference type="EMBL" id="LAZP02000033">
    <property type="protein sequence ID" value="PFH62304.1"/>
    <property type="molecule type" value="Genomic_DNA"/>
</dbReference>
<dbReference type="PANTHER" id="PTHR13475:SF3">
    <property type="entry name" value="NEUGRIN"/>
    <property type="match status" value="1"/>
</dbReference>
<evidence type="ECO:0000256" key="4">
    <source>
        <dbReference type="ARBA" id="ARBA00013566"/>
    </source>
</evidence>
<evidence type="ECO:0000313" key="8">
    <source>
        <dbReference type="Proteomes" id="UP000037136"/>
    </source>
</evidence>
<feature type="compositionally biased region" description="Basic and acidic residues" evidence="6">
    <location>
        <begin position="280"/>
        <end position="300"/>
    </location>
</feature>
<comment type="subcellular location">
    <subcellularLocation>
        <location evidence="2">Mitochondrion</location>
    </subcellularLocation>
</comment>
<evidence type="ECO:0000256" key="2">
    <source>
        <dbReference type="ARBA" id="ARBA00004173"/>
    </source>
</evidence>
<feature type="compositionally biased region" description="Basic and acidic residues" evidence="6">
    <location>
        <begin position="153"/>
        <end position="165"/>
    </location>
</feature>
<dbReference type="PANTHER" id="PTHR13475">
    <property type="entry name" value="NEUGRIN"/>
    <property type="match status" value="1"/>
</dbReference>